<organism evidence="2 3">
    <name type="scientific">Fusarium floridanum</name>
    <dbReference type="NCBI Taxonomy" id="1325733"/>
    <lineage>
        <taxon>Eukaryota</taxon>
        <taxon>Fungi</taxon>
        <taxon>Dikarya</taxon>
        <taxon>Ascomycota</taxon>
        <taxon>Pezizomycotina</taxon>
        <taxon>Sordariomycetes</taxon>
        <taxon>Hypocreomycetidae</taxon>
        <taxon>Hypocreales</taxon>
        <taxon>Nectriaceae</taxon>
        <taxon>Fusarium</taxon>
        <taxon>Fusarium solani species complex</taxon>
    </lineage>
</organism>
<comment type="caution">
    <text evidence="2">The sequence shown here is derived from an EMBL/GenBank/DDBJ whole genome shotgun (WGS) entry which is preliminary data.</text>
</comment>
<evidence type="ECO:0000259" key="1">
    <source>
        <dbReference type="Pfam" id="PF00723"/>
    </source>
</evidence>
<dbReference type="GO" id="GO:0004553">
    <property type="term" value="F:hydrolase activity, hydrolyzing O-glycosyl compounds"/>
    <property type="evidence" value="ECO:0007669"/>
    <property type="project" value="TreeGrafter"/>
</dbReference>
<dbReference type="InterPro" id="IPR012341">
    <property type="entry name" value="6hp_glycosidase-like_sf"/>
</dbReference>
<dbReference type="EMBL" id="NKCL01000746">
    <property type="protein sequence ID" value="RSL52923.1"/>
    <property type="molecule type" value="Genomic_DNA"/>
</dbReference>
<dbReference type="InterPro" id="IPR008928">
    <property type="entry name" value="6-hairpin_glycosidase_sf"/>
</dbReference>
<dbReference type="Gene3D" id="1.50.10.10">
    <property type="match status" value="1"/>
</dbReference>
<dbReference type="PANTHER" id="PTHR31616:SF0">
    <property type="entry name" value="GLUCAN 1,4-ALPHA-GLUCOSIDASE"/>
    <property type="match status" value="1"/>
</dbReference>
<dbReference type="InterPro" id="IPR011613">
    <property type="entry name" value="GH15-like"/>
</dbReference>
<protein>
    <recommendedName>
        <fullName evidence="1">GH15-like domain-containing protein</fullName>
    </recommendedName>
</protein>
<evidence type="ECO:0000313" key="3">
    <source>
        <dbReference type="Proteomes" id="UP000287972"/>
    </source>
</evidence>
<name>A0A428PIT4_9HYPO</name>
<dbReference type="PANTHER" id="PTHR31616">
    <property type="entry name" value="TREHALASE"/>
    <property type="match status" value="1"/>
</dbReference>
<dbReference type="AlphaFoldDB" id="A0A428PIT4"/>
<sequence>MLTKARLPAIAIGNGRLLVTTDDDGEVLSCCWPNIDSPNNIAVLSVHPIPASAQPTSLAEPARYVDNTNIAHGCSESGITYKDVVADAAGSASLETDVYARKITGPHLDLGIYVVPETDGRPGAQTIYWDEKSEVLLAFCRHVWMAIGCGRGHVTDFHCGRQGSDSSAIHLKNNSSLPGERIAFRQVDGALRVRGSEEDTFIYTVFGSTREDVLSAVEAQRAASWTSIETASRDHAAKVLTESTLRGWSNKIDSVLHRSCLVWDVLTNRTTGGMVAGPDVKSGIESAPGYAANWGRDAAWTLLGALATGQVSLCRRMIEFAFATQSPEGLWLHRHHTDHAIASSWGLHQIDETGILLFAIEAYVSKTGDKSVLQGRWDAVCRAAEFLVASRDEKRGLPLPSVDLWEEREGYHLYTAASSIAGLRAAVQLAKTLGIKVSCSAEWAEVADSMLRHTEETFWDGERNRFICSLENSAALPMVDSERPELSATVQTVGTRPTTAIPQYPNWRDEHVDSISYGHDISTLALAIPFGILRPDDPRVAATADSIYKTLWNQRVGGLRRYEGDSYGGGNPWPLATLWLAMYEAGRGRGDKARQMVDWVESHMTPAGLVPEQVHKTEGTPVAAVPLSWSHGMIALAVAAVLDNSF</sequence>
<accession>A0A428PIT4</accession>
<keyword evidence="3" id="KW-1185">Reference proteome</keyword>
<reference evidence="2 3" key="1">
    <citation type="submission" date="2017-06" db="EMBL/GenBank/DDBJ databases">
        <title>Comparative genomic analysis of Ambrosia Fusariam Clade fungi.</title>
        <authorList>
            <person name="Stajich J.E."/>
            <person name="Carrillo J."/>
            <person name="Kijimoto T."/>
            <person name="Eskalen A."/>
            <person name="O'Donnell K."/>
            <person name="Kasson M."/>
        </authorList>
    </citation>
    <scope>NUCLEOTIDE SEQUENCE [LARGE SCALE GENOMIC DNA]</scope>
    <source>
        <strain evidence="2 3">NRRL62606</strain>
    </source>
</reference>
<proteinExistence type="predicted"/>
<evidence type="ECO:0000313" key="2">
    <source>
        <dbReference type="EMBL" id="RSL52923.1"/>
    </source>
</evidence>
<dbReference type="SUPFAM" id="SSF48208">
    <property type="entry name" value="Six-hairpin glycosidases"/>
    <property type="match status" value="1"/>
</dbReference>
<gene>
    <name evidence="2" type="ORF">CEP51_014976</name>
</gene>
<feature type="domain" description="GH15-like" evidence="1">
    <location>
        <begin position="265"/>
        <end position="581"/>
    </location>
</feature>
<dbReference type="Proteomes" id="UP000287972">
    <property type="component" value="Unassembled WGS sequence"/>
</dbReference>
<dbReference type="Pfam" id="PF00723">
    <property type="entry name" value="Glyco_hydro_15"/>
    <property type="match status" value="1"/>
</dbReference>
<dbReference type="GO" id="GO:0005975">
    <property type="term" value="P:carbohydrate metabolic process"/>
    <property type="evidence" value="ECO:0007669"/>
    <property type="project" value="InterPro"/>
</dbReference>